<keyword evidence="1" id="KW-0732">Signal</keyword>
<dbReference type="PANTHER" id="PTHR30006:SF25">
    <property type="entry name" value="PHOSPHOGLYCERATE TRANSPORT REGULATORY PROTEIN PGTC"/>
    <property type="match status" value="1"/>
</dbReference>
<name>A0A285ND55_9HYPH</name>
<dbReference type="Proteomes" id="UP000219439">
    <property type="component" value="Unassembled WGS sequence"/>
</dbReference>
<keyword evidence="4" id="KW-1185">Reference proteome</keyword>
<feature type="transmembrane region" description="Helical" evidence="2">
    <location>
        <begin position="12"/>
        <end position="29"/>
    </location>
</feature>
<evidence type="ECO:0000256" key="1">
    <source>
        <dbReference type="ARBA" id="ARBA00022729"/>
    </source>
</evidence>
<dbReference type="OrthoDB" id="8673316at2"/>
<reference evidence="3 4" key="1">
    <citation type="submission" date="2017-09" db="EMBL/GenBank/DDBJ databases">
        <authorList>
            <person name="Ehlers B."/>
            <person name="Leendertz F.H."/>
        </authorList>
    </citation>
    <scope>NUCLEOTIDE SEQUENCE [LARGE SCALE GENOMIC DNA]</scope>
    <source>
        <strain evidence="3 4">DSM 18289</strain>
    </source>
</reference>
<keyword evidence="2" id="KW-0472">Membrane</keyword>
<dbReference type="AlphaFoldDB" id="A0A285ND55"/>
<accession>A0A285ND55</accession>
<dbReference type="Gene3D" id="3.40.190.10">
    <property type="entry name" value="Periplasmic binding protein-like II"/>
    <property type="match status" value="2"/>
</dbReference>
<dbReference type="EMBL" id="OBEL01000001">
    <property type="protein sequence ID" value="SNZ07395.1"/>
    <property type="molecule type" value="Genomic_DNA"/>
</dbReference>
<sequence length="371" mass="41657">MKQDRLHNWINRLTNTGIFLFIALVYGVFNAQPSSAETLFEAPAPGADGETLTIYSSLDTHLSEPLIKAFQKLNPNISIVYEEMQTQDVYERVVNESDQSGATADLTLSSAMDLQMKLANDGYAQPVNLPDLENWPSWAQWRDTAFAFTFEPSVLVYHKPTFANLIPPNSRAELTKLLRESSDKFFGRVATYDIERAGVGYLFLAMDEKNHRNIWDLVSALGSAGVKLYSNSSAILQRVSEGQFALGYNILGSYASNWAENHPDLGIILPSDYTIVMSRIAFVPRVARNPELGTRFLAFLMSKEGQSVLSDQVRIPVLHPDIRGERTAHHLASNHGSQLRPIAVRPSLMVYLDQVKRARIVKKWNEALRDQ</sequence>
<evidence type="ECO:0000313" key="3">
    <source>
        <dbReference type="EMBL" id="SNZ07395.1"/>
    </source>
</evidence>
<dbReference type="Pfam" id="PF13531">
    <property type="entry name" value="SBP_bac_11"/>
    <property type="match status" value="1"/>
</dbReference>
<evidence type="ECO:0000313" key="4">
    <source>
        <dbReference type="Proteomes" id="UP000219439"/>
    </source>
</evidence>
<evidence type="ECO:0000256" key="2">
    <source>
        <dbReference type="SAM" id="Phobius"/>
    </source>
</evidence>
<dbReference type="GO" id="GO:0030288">
    <property type="term" value="C:outer membrane-bounded periplasmic space"/>
    <property type="evidence" value="ECO:0007669"/>
    <property type="project" value="TreeGrafter"/>
</dbReference>
<dbReference type="RefSeq" id="WP_097152184.1">
    <property type="nucleotide sequence ID" value="NZ_OBEL01000001.1"/>
</dbReference>
<gene>
    <name evidence="3" type="ORF">SAMN06265368_0914</name>
</gene>
<organism evidence="3 4">
    <name type="scientific">Cohaesibacter gelatinilyticus</name>
    <dbReference type="NCBI Taxonomy" id="372072"/>
    <lineage>
        <taxon>Bacteria</taxon>
        <taxon>Pseudomonadati</taxon>
        <taxon>Pseudomonadota</taxon>
        <taxon>Alphaproteobacteria</taxon>
        <taxon>Hyphomicrobiales</taxon>
        <taxon>Cohaesibacteraceae</taxon>
    </lineage>
</organism>
<proteinExistence type="predicted"/>
<keyword evidence="2" id="KW-1133">Transmembrane helix</keyword>
<dbReference type="SUPFAM" id="SSF53850">
    <property type="entry name" value="Periplasmic binding protein-like II"/>
    <property type="match status" value="1"/>
</dbReference>
<protein>
    <submittedName>
        <fullName evidence="3">Iron(III) transport system substrate-binding protein</fullName>
    </submittedName>
</protein>
<keyword evidence="2" id="KW-0812">Transmembrane</keyword>
<dbReference type="PANTHER" id="PTHR30006">
    <property type="entry name" value="THIAMINE-BINDING PERIPLASMIC PROTEIN-RELATED"/>
    <property type="match status" value="1"/>
</dbReference>